<name>A0AAU9D5J2_9FUSO</name>
<organism evidence="2 3">
    <name type="scientific">Haliovirga abyssi</name>
    <dbReference type="NCBI Taxonomy" id="2996794"/>
    <lineage>
        <taxon>Bacteria</taxon>
        <taxon>Fusobacteriati</taxon>
        <taxon>Fusobacteriota</taxon>
        <taxon>Fusobacteriia</taxon>
        <taxon>Fusobacteriales</taxon>
        <taxon>Haliovirgaceae</taxon>
        <taxon>Haliovirga</taxon>
    </lineage>
</organism>
<proteinExistence type="predicted"/>
<feature type="transmembrane region" description="Helical" evidence="1">
    <location>
        <begin position="6"/>
        <end position="22"/>
    </location>
</feature>
<evidence type="ECO:0008006" key="4">
    <source>
        <dbReference type="Google" id="ProtNLM"/>
    </source>
</evidence>
<keyword evidence="1" id="KW-0472">Membrane</keyword>
<protein>
    <recommendedName>
        <fullName evidence="4">Preprotein translocase subunit YajC</fullName>
    </recommendedName>
</protein>
<gene>
    <name evidence="2" type="ORF">HLVA_03870</name>
</gene>
<evidence type="ECO:0000313" key="3">
    <source>
        <dbReference type="Proteomes" id="UP001321582"/>
    </source>
</evidence>
<accession>A0AAU9D5J2</accession>
<dbReference type="KEGG" id="haby:HLVA_03870"/>
<keyword evidence="1" id="KW-1133">Transmembrane helix</keyword>
<reference evidence="2 3" key="1">
    <citation type="submission" date="2022-11" db="EMBL/GenBank/DDBJ databases">
        <title>Haliovirga abyssi gen. nov., sp. nov., a mesophilic fermentative bacterium isolated from the Iheya North hydrothermal field and the proposal of Haliovirgaceae fam. nov.</title>
        <authorList>
            <person name="Miyazaki U."/>
            <person name="Tame A."/>
            <person name="Miyazaki J."/>
            <person name="Takai K."/>
            <person name="Sawayama S."/>
            <person name="Kitajima M."/>
            <person name="Okamoto A."/>
            <person name="Nakagawa S."/>
        </authorList>
    </citation>
    <scope>NUCLEOTIDE SEQUENCE [LARGE SCALE GENOMIC DNA]</scope>
    <source>
        <strain evidence="2 3">IC12</strain>
    </source>
</reference>
<sequence>MVGYGYTYFILFIVIIITNINTRESNKINRIIKKIRRRDKKVDNQVIKSLIGKKCIISGVSFGGVGGTVIQGEIIEVIDNWVKIKVNKKKTELINIEYITRVQMINKHNK</sequence>
<keyword evidence="1" id="KW-0812">Transmembrane</keyword>
<keyword evidence="3" id="KW-1185">Reference proteome</keyword>
<dbReference type="AlphaFoldDB" id="A0AAU9D5J2"/>
<evidence type="ECO:0000256" key="1">
    <source>
        <dbReference type="SAM" id="Phobius"/>
    </source>
</evidence>
<dbReference type="Proteomes" id="UP001321582">
    <property type="component" value="Chromosome"/>
</dbReference>
<dbReference type="EMBL" id="AP027059">
    <property type="protein sequence ID" value="BDU49818.1"/>
    <property type="molecule type" value="Genomic_DNA"/>
</dbReference>
<evidence type="ECO:0000313" key="2">
    <source>
        <dbReference type="EMBL" id="BDU49818.1"/>
    </source>
</evidence>